<dbReference type="InterPro" id="IPR008979">
    <property type="entry name" value="Galactose-bd-like_sf"/>
</dbReference>
<organism evidence="1 2">
    <name type="scientific">Rhizobium oryzicola</name>
    <dbReference type="NCBI Taxonomy" id="1232668"/>
    <lineage>
        <taxon>Bacteria</taxon>
        <taxon>Pseudomonadati</taxon>
        <taxon>Pseudomonadota</taxon>
        <taxon>Alphaproteobacteria</taxon>
        <taxon>Hyphomicrobiales</taxon>
        <taxon>Rhizobiaceae</taxon>
        <taxon>Rhizobium/Agrobacterium group</taxon>
        <taxon>Rhizobium</taxon>
    </lineage>
</organism>
<evidence type="ECO:0000313" key="2">
    <source>
        <dbReference type="Proteomes" id="UP001169006"/>
    </source>
</evidence>
<dbReference type="EMBL" id="JAUKWQ010000003">
    <property type="protein sequence ID" value="MDO1582862.1"/>
    <property type="molecule type" value="Genomic_DNA"/>
</dbReference>
<keyword evidence="2" id="KW-1185">Reference proteome</keyword>
<gene>
    <name evidence="1" type="ORF">Q2T52_12290</name>
</gene>
<reference evidence="1" key="1">
    <citation type="journal article" date="2015" name="Int. J. Syst. Evol. Microbiol.">
        <title>Rhizobium oryzicola sp. nov., potential plant-growth-promoting endophytic bacteria isolated from rice roots.</title>
        <authorList>
            <person name="Zhang X.X."/>
            <person name="Gao J.S."/>
            <person name="Cao Y.H."/>
            <person name="Sheirdil R.A."/>
            <person name="Wang X.C."/>
            <person name="Zhang L."/>
        </authorList>
    </citation>
    <scope>NUCLEOTIDE SEQUENCE</scope>
    <source>
        <strain evidence="1">05753</strain>
    </source>
</reference>
<dbReference type="SUPFAM" id="SSF49785">
    <property type="entry name" value="Galactose-binding domain-like"/>
    <property type="match status" value="1"/>
</dbReference>
<accession>A0ABT8SZ02</accession>
<sequence>MQFTLKVVDAAGQVKAESSAEDELFLVYRGEYEEGDRLLVSASEAAHVYLLLDTGLMPGIVYLKESPFSLAIPFGEKRMPYAQQAFLGTLHRLHVRVANPSEVAARRNLAFNPFDQHGNEQLFPHAVANVETRGESQFAARNAIDGEKATFDHGTWPFTSWGINKDPNAELTVHFGRPVLVDELVIYLRADFPHDAWWNEASITFSDSDTMRLDLVKSGAAQRFAVAEKKVEWLRIHSMKKADDPSPYPALSQIEAWGREA</sequence>
<protein>
    <submittedName>
        <fullName evidence="1">Carbohydrate-binding protein</fullName>
    </submittedName>
</protein>
<evidence type="ECO:0000313" key="1">
    <source>
        <dbReference type="EMBL" id="MDO1582862.1"/>
    </source>
</evidence>
<dbReference type="Proteomes" id="UP001169006">
    <property type="component" value="Unassembled WGS sequence"/>
</dbReference>
<dbReference type="Gene3D" id="2.60.120.260">
    <property type="entry name" value="Galactose-binding domain-like"/>
    <property type="match status" value="1"/>
</dbReference>
<reference evidence="1" key="2">
    <citation type="submission" date="2023-07" db="EMBL/GenBank/DDBJ databases">
        <authorList>
            <person name="Sun H."/>
        </authorList>
    </citation>
    <scope>NUCLEOTIDE SEQUENCE</scope>
    <source>
        <strain evidence="1">05753</strain>
    </source>
</reference>
<proteinExistence type="predicted"/>
<name>A0ABT8SZ02_9HYPH</name>
<comment type="caution">
    <text evidence="1">The sequence shown here is derived from an EMBL/GenBank/DDBJ whole genome shotgun (WGS) entry which is preliminary data.</text>
</comment>
<dbReference type="RefSeq" id="WP_302077029.1">
    <property type="nucleotide sequence ID" value="NZ_JAUKWQ010000003.1"/>
</dbReference>